<organism evidence="3 4">
    <name type="scientific">Rhodosorus marinus</name>
    <dbReference type="NCBI Taxonomy" id="101924"/>
    <lineage>
        <taxon>Eukaryota</taxon>
        <taxon>Rhodophyta</taxon>
        <taxon>Stylonematophyceae</taxon>
        <taxon>Stylonematales</taxon>
        <taxon>Stylonemataceae</taxon>
        <taxon>Rhodosorus</taxon>
    </lineage>
</organism>
<sequence>MAVPLKKRTLIQEQLMVAVLVGTLLMMVASYWVKASRIHFVGQEMERFKVENVGHEESISNLRVQYQRNHWELDKLKKHLKSRPGMALDTSGKTRDEHAPLAAEGAAETGAKAKANAADPPVRVDQVVNDASKDFVDETIVREAVDANV</sequence>
<keyword evidence="2" id="KW-1133">Transmembrane helix</keyword>
<accession>A0AAV8UFW0</accession>
<dbReference type="EMBL" id="JAMWBK010000011">
    <property type="protein sequence ID" value="KAJ8901334.1"/>
    <property type="molecule type" value="Genomic_DNA"/>
</dbReference>
<gene>
    <name evidence="3" type="ORF">NDN08_007182</name>
</gene>
<evidence type="ECO:0000256" key="1">
    <source>
        <dbReference type="SAM" id="MobiDB-lite"/>
    </source>
</evidence>
<feature type="region of interest" description="Disordered" evidence="1">
    <location>
        <begin position="82"/>
        <end position="120"/>
    </location>
</feature>
<comment type="caution">
    <text evidence="3">The sequence shown here is derived from an EMBL/GenBank/DDBJ whole genome shotgun (WGS) entry which is preliminary data.</text>
</comment>
<keyword evidence="4" id="KW-1185">Reference proteome</keyword>
<evidence type="ECO:0000313" key="3">
    <source>
        <dbReference type="EMBL" id="KAJ8901334.1"/>
    </source>
</evidence>
<keyword evidence="2" id="KW-0472">Membrane</keyword>
<feature type="transmembrane region" description="Helical" evidence="2">
    <location>
        <begin position="15"/>
        <end position="33"/>
    </location>
</feature>
<protein>
    <recommendedName>
        <fullName evidence="5">Cell division protein FtsL</fullName>
    </recommendedName>
</protein>
<dbReference type="Proteomes" id="UP001157974">
    <property type="component" value="Unassembled WGS sequence"/>
</dbReference>
<keyword evidence="2" id="KW-0812">Transmembrane</keyword>
<reference evidence="3 4" key="1">
    <citation type="journal article" date="2023" name="Nat. Commun.">
        <title>Origin of minicircular mitochondrial genomes in red algae.</title>
        <authorList>
            <person name="Lee Y."/>
            <person name="Cho C.H."/>
            <person name="Lee Y.M."/>
            <person name="Park S.I."/>
            <person name="Yang J.H."/>
            <person name="West J.A."/>
            <person name="Bhattacharya D."/>
            <person name="Yoon H.S."/>
        </authorList>
    </citation>
    <scope>NUCLEOTIDE SEQUENCE [LARGE SCALE GENOMIC DNA]</scope>
    <source>
        <strain evidence="3 4">CCMP1338</strain>
        <tissue evidence="3">Whole cell</tissue>
    </source>
</reference>
<evidence type="ECO:0000256" key="2">
    <source>
        <dbReference type="SAM" id="Phobius"/>
    </source>
</evidence>
<evidence type="ECO:0008006" key="5">
    <source>
        <dbReference type="Google" id="ProtNLM"/>
    </source>
</evidence>
<evidence type="ECO:0000313" key="4">
    <source>
        <dbReference type="Proteomes" id="UP001157974"/>
    </source>
</evidence>
<proteinExistence type="predicted"/>
<name>A0AAV8UFW0_9RHOD</name>
<dbReference type="AlphaFoldDB" id="A0AAV8UFW0"/>
<feature type="compositionally biased region" description="Low complexity" evidence="1">
    <location>
        <begin position="102"/>
        <end position="118"/>
    </location>
</feature>